<proteinExistence type="predicted"/>
<name>A0AC35TSU2_9BILA</name>
<protein>
    <submittedName>
        <fullName evidence="2">ARID domain-containing protein</fullName>
    </submittedName>
</protein>
<dbReference type="WBParaSite" id="RSKR_0000383700.1">
    <property type="protein sequence ID" value="RSKR_0000383700.1"/>
    <property type="gene ID" value="RSKR_0000383700"/>
</dbReference>
<sequence>MDPQSMLVIGTEVSGKFKGAFCECRIMRVVTEDVRVTLKLNDSAQPVTMNIKKVVSGNLEKGSEVVVETDRGNLPGIIRNIKDCSTYAVQFDDDDKAQLKRAQIKPKGKKHFIGELNMDNMPLTNPDKLKVSADEPHLGRSSSGGRYSSSPSVISTPSRISSPDTTATRSTNRRQREKSADSVASMGVNHMVLSNLRDFSPGSLAIIEFSKDRVKGSMVPYPAIIIPYAVYEHEMKCLKKEVLPLGPNECSIINLSVKKYEIVSKERCKSFEADFVKSLKVTSPFILGAYGKAKQYREEGKLPDIFPAKKFLLSETLSSEYLGSKAKSVVGQKRDETPKSRTTVKMKPSYHTLDESVGTSSLSKGSTNGSTSDESDYDDESSAEYKDAKSDFEIHFFNHIYSVNDNFQGLPLINGTDTLDVYKLHKLVERAGGPSKMKHIGKWESIYEKMGFAEDCTCSLRQMITFYEDVIKKFLKVAKALKWTVYETDFKAKRNTRNVVTEQSKAMLPPIKGRNKRNSTLIDSSVGTPDTTDSFGRMASEEFKVNEGPKSVTGEGSSRGSNSVRETSARPLRVGARRSNREPSQAVNYAENVRINRESSIRPNRTREESAVPKSVDSGSTSISPTKKSAKRNRVNSESYAHNIAPDPPVKRTYKKRASKCEVIALSETVTPVQSTSKIVETSKKSTHGARLDDDINDQYTNPNIFTFFTNGSQMVGSFDDKFYDLKIVESHQLEYTSLVRRIKEACSPDFKLTKHSKKDLAEIMGSFYCDVHYIRWNSRFDEPLGLNRLWLKKSAQDKMEKVYLEYFSQELITEISEWCSSAEGVQSISYSCYSNNSTHNSSLDEAEGIATDNSETTPADKLNAGTIKTNPIIISSTETSPSNLPSTSRISLSDKSEYVKFKDKPRLISEEQESFSKIEIPELDIPQITSPIPQVIPKIQSQIPPKVQSPIQQIPPQIQSPIPQVLPSPRKLLSDSFTKVTSSKPTASKAKLWTSVKVNTPPSKASEPELLRIPQLYKLPNLEYAPVHDRSDVITPVRSRSDVTTSIRAPSPVPTLVHEVSFVAKAVREMSPAIAKTHALPKYKEVSVDVGAEFRGQDSICSPINKTIVEQIAPLVEKIESEVIQISEKVIEQPAVIVNEEPIVDENKEHYMGTPFNVYPEIEDLPSISSTQYSSEFVPSVEQGKSGTSDEVVEEPIGKSSTQSTLIGTPVADDMQIASPLERINLSGNQEHMFTATSVEPESSRHDHSGNRHLRKRKNKATIQLPSEVRKKRMTQQEDRDPLTLDEPEPMLKELFNKHGILTSEEYMINLERDSNSPEIDFSEIPELCHLLGVPDFSLAFDNNGGVDIRELEEVMLYIDRLAVDSLDRAVVKDDWLAKYMLHKDGRNDEEEEDAPGRENEME</sequence>
<dbReference type="Proteomes" id="UP000095286">
    <property type="component" value="Unplaced"/>
</dbReference>
<accession>A0AC35TSU2</accession>
<evidence type="ECO:0000313" key="2">
    <source>
        <dbReference type="WBParaSite" id="RSKR_0000383700.1"/>
    </source>
</evidence>
<organism evidence="1 2">
    <name type="scientific">Rhabditophanes sp. KR3021</name>
    <dbReference type="NCBI Taxonomy" id="114890"/>
    <lineage>
        <taxon>Eukaryota</taxon>
        <taxon>Metazoa</taxon>
        <taxon>Ecdysozoa</taxon>
        <taxon>Nematoda</taxon>
        <taxon>Chromadorea</taxon>
        <taxon>Rhabditida</taxon>
        <taxon>Tylenchina</taxon>
        <taxon>Panagrolaimomorpha</taxon>
        <taxon>Strongyloidoidea</taxon>
        <taxon>Alloionematidae</taxon>
        <taxon>Rhabditophanes</taxon>
    </lineage>
</organism>
<evidence type="ECO:0000313" key="1">
    <source>
        <dbReference type="Proteomes" id="UP000095286"/>
    </source>
</evidence>
<reference evidence="2" key="1">
    <citation type="submission" date="2016-11" db="UniProtKB">
        <authorList>
            <consortium name="WormBaseParasite"/>
        </authorList>
    </citation>
    <scope>IDENTIFICATION</scope>
    <source>
        <strain evidence="2">KR3021</strain>
    </source>
</reference>